<dbReference type="Pfam" id="PF10711">
    <property type="entry name" value="DUF2513"/>
    <property type="match status" value="1"/>
</dbReference>
<name>A0A1G5ZN20_9BACT</name>
<evidence type="ECO:0000313" key="2">
    <source>
        <dbReference type="Proteomes" id="UP000198756"/>
    </source>
</evidence>
<dbReference type="STRING" id="279824.SAMN03080617_04159"/>
<organism evidence="1 2">
    <name type="scientific">Algoriphagus alkaliphilus</name>
    <dbReference type="NCBI Taxonomy" id="279824"/>
    <lineage>
        <taxon>Bacteria</taxon>
        <taxon>Pseudomonadati</taxon>
        <taxon>Bacteroidota</taxon>
        <taxon>Cytophagia</taxon>
        <taxon>Cytophagales</taxon>
        <taxon>Cyclobacteriaceae</taxon>
        <taxon>Algoriphagus</taxon>
    </lineage>
</organism>
<sequence length="63" mass="7391">MKWDWGLIKVILSVLEQDQNPFDWKKNLQFDGWNKTNVNFHFSILTEAGLIHSRKISNDSGET</sequence>
<keyword evidence="2" id="KW-1185">Reference proteome</keyword>
<dbReference type="OrthoDB" id="6960201at2"/>
<evidence type="ECO:0000313" key="1">
    <source>
        <dbReference type="EMBL" id="SDA95990.1"/>
    </source>
</evidence>
<dbReference type="EMBL" id="FMXE01000048">
    <property type="protein sequence ID" value="SDA95990.1"/>
    <property type="molecule type" value="Genomic_DNA"/>
</dbReference>
<dbReference type="InterPro" id="IPR019650">
    <property type="entry name" value="DUF2513"/>
</dbReference>
<evidence type="ECO:0008006" key="3">
    <source>
        <dbReference type="Google" id="ProtNLM"/>
    </source>
</evidence>
<protein>
    <recommendedName>
        <fullName evidence="3">DUF2513 domain-containing protein</fullName>
    </recommendedName>
</protein>
<dbReference type="Proteomes" id="UP000198756">
    <property type="component" value="Unassembled WGS sequence"/>
</dbReference>
<reference evidence="2" key="1">
    <citation type="submission" date="2016-10" db="EMBL/GenBank/DDBJ databases">
        <authorList>
            <person name="Varghese N."/>
            <person name="Submissions S."/>
        </authorList>
    </citation>
    <scope>NUCLEOTIDE SEQUENCE [LARGE SCALE GENOMIC DNA]</scope>
    <source>
        <strain evidence="2">DSM 22703</strain>
    </source>
</reference>
<proteinExistence type="predicted"/>
<accession>A0A1G5ZN20</accession>
<dbReference type="AlphaFoldDB" id="A0A1G5ZN20"/>
<gene>
    <name evidence="1" type="ORF">SAMN03080617_04159</name>
</gene>